<dbReference type="SUPFAM" id="SSF51445">
    <property type="entry name" value="(Trans)glycosidases"/>
    <property type="match status" value="1"/>
</dbReference>
<reference evidence="7" key="1">
    <citation type="journal article" date="2013" name="Nature">
        <title>Pan genome of the phytoplankton Emiliania underpins its global distribution.</title>
        <authorList>
            <person name="Read B.A."/>
            <person name="Kegel J."/>
            <person name="Klute M.J."/>
            <person name="Kuo A."/>
            <person name="Lefebvre S.C."/>
            <person name="Maumus F."/>
            <person name="Mayer C."/>
            <person name="Miller J."/>
            <person name="Monier A."/>
            <person name="Salamov A."/>
            <person name="Young J."/>
            <person name="Aguilar M."/>
            <person name="Claverie J.M."/>
            <person name="Frickenhaus S."/>
            <person name="Gonzalez K."/>
            <person name="Herman E.K."/>
            <person name="Lin Y.C."/>
            <person name="Napier J."/>
            <person name="Ogata H."/>
            <person name="Sarno A.F."/>
            <person name="Shmutz J."/>
            <person name="Schroeder D."/>
            <person name="de Vargas C."/>
            <person name="Verret F."/>
            <person name="von Dassow P."/>
            <person name="Valentin K."/>
            <person name="Van de Peer Y."/>
            <person name="Wheeler G."/>
            <person name="Dacks J.B."/>
            <person name="Delwiche C.F."/>
            <person name="Dyhrman S.T."/>
            <person name="Glockner G."/>
            <person name="John U."/>
            <person name="Richards T."/>
            <person name="Worden A.Z."/>
            <person name="Zhang X."/>
            <person name="Grigoriev I.V."/>
            <person name="Allen A.E."/>
            <person name="Bidle K."/>
            <person name="Borodovsky M."/>
            <person name="Bowler C."/>
            <person name="Brownlee C."/>
            <person name="Cock J.M."/>
            <person name="Elias M."/>
            <person name="Gladyshev V.N."/>
            <person name="Groth M."/>
            <person name="Guda C."/>
            <person name="Hadaegh A."/>
            <person name="Iglesias-Rodriguez M.D."/>
            <person name="Jenkins J."/>
            <person name="Jones B.M."/>
            <person name="Lawson T."/>
            <person name="Leese F."/>
            <person name="Lindquist E."/>
            <person name="Lobanov A."/>
            <person name="Lomsadze A."/>
            <person name="Malik S.B."/>
            <person name="Marsh M.E."/>
            <person name="Mackinder L."/>
            <person name="Mock T."/>
            <person name="Mueller-Roeber B."/>
            <person name="Pagarete A."/>
            <person name="Parker M."/>
            <person name="Probert I."/>
            <person name="Quesneville H."/>
            <person name="Raines C."/>
            <person name="Rensing S.A."/>
            <person name="Riano-Pachon D.M."/>
            <person name="Richier S."/>
            <person name="Rokitta S."/>
            <person name="Shiraiwa Y."/>
            <person name="Soanes D.M."/>
            <person name="van der Giezen M."/>
            <person name="Wahlund T.M."/>
            <person name="Williams B."/>
            <person name="Wilson W."/>
            <person name="Wolfe G."/>
            <person name="Wurch L.L."/>
        </authorList>
    </citation>
    <scope>NUCLEOTIDE SEQUENCE</scope>
</reference>
<dbReference type="GO" id="GO:0000272">
    <property type="term" value="P:polysaccharide catabolic process"/>
    <property type="evidence" value="ECO:0007669"/>
    <property type="project" value="InterPro"/>
</dbReference>
<evidence type="ECO:0000256" key="3">
    <source>
        <dbReference type="ARBA" id="ARBA00023295"/>
    </source>
</evidence>
<organism evidence="6 7">
    <name type="scientific">Emiliania huxleyi (strain CCMP1516)</name>
    <dbReference type="NCBI Taxonomy" id="280463"/>
    <lineage>
        <taxon>Eukaryota</taxon>
        <taxon>Haptista</taxon>
        <taxon>Haptophyta</taxon>
        <taxon>Prymnesiophyceae</taxon>
        <taxon>Isochrysidales</taxon>
        <taxon>Noelaerhabdaceae</taxon>
        <taxon>Emiliania</taxon>
    </lineage>
</organism>
<reference evidence="6" key="2">
    <citation type="submission" date="2024-10" db="UniProtKB">
        <authorList>
            <consortium name="EnsemblProtists"/>
        </authorList>
    </citation>
    <scope>IDENTIFICATION</scope>
</reference>
<keyword evidence="7" id="KW-1185">Reference proteome</keyword>
<sequence length="579" mass="64147">MFVSLWNGGWCRLTPSCSKLRDTGNKAKNGINLDVATPNSGAWFTWQYDKSQMQAIAEAGFESVRIFMPFSSKMEEKQKQIEDALDAGLSIVVCMWGEWGWSWNVEQGVSEISNGRRNRGEGWGALARAWKVYPQTGARYNTIDGFSKRLVFEVLNEPKAIGFPTTSTGNANAMRLCNAAVQAIRSADPDRPILVGSPGLNDAEFLEYVTIQFLPYTFGSGGSFYNDPNVGVAFHFYEPRHPSIVPGLPTEQQTTFAMWDGDLILDGPETEWRDGLKVWQAPIKLQFDFVDAWRNRSGHGDIPVVTTEWGCWMFESRSKGGDLRVWLDYTYGLFNEHDVGQMWYVGVMSNQYAYTIFDSETGWDATVLPKLTGKQPPTSWPHINQVLNGEFLSHSSDVTKVHPWVSAGVRKKAVWCEIAFGSSCATAGYSGDTVLELTGKGGSLSIETYAASNSVSGNAIDWGIYGPPDRTLLHLIQGVFYSLRFIAGSKAGSQGVVRARLMQAGGRTMIHQFAAITVSDPPTASELTYMHGAADAMDVRLEFDFGDLFQVVYLDKCGETGERCRRAVSRGRGTAWRRG</sequence>
<proteinExistence type="inferred from homology"/>
<evidence type="ECO:0000313" key="6">
    <source>
        <dbReference type="EnsemblProtists" id="EOD09315"/>
    </source>
</evidence>
<dbReference type="AlphaFoldDB" id="A0A0D3IDI0"/>
<dbReference type="Gene3D" id="3.20.20.80">
    <property type="entry name" value="Glycosidases"/>
    <property type="match status" value="1"/>
</dbReference>
<keyword evidence="3 4" id="KW-0326">Glycosidase</keyword>
<dbReference type="HOGENOM" id="CLU_471299_0_0_1"/>
<dbReference type="KEGG" id="ehx:EMIHUDRAFT_216717"/>
<comment type="similarity">
    <text evidence="1 4">Belongs to the glycosyl hydrolase 5 (cellulase A) family.</text>
</comment>
<evidence type="ECO:0000313" key="7">
    <source>
        <dbReference type="Proteomes" id="UP000013827"/>
    </source>
</evidence>
<evidence type="ECO:0000256" key="2">
    <source>
        <dbReference type="ARBA" id="ARBA00022801"/>
    </source>
</evidence>
<dbReference type="GO" id="GO:0004553">
    <property type="term" value="F:hydrolase activity, hydrolyzing O-glycosyl compounds"/>
    <property type="evidence" value="ECO:0007669"/>
    <property type="project" value="InterPro"/>
</dbReference>
<evidence type="ECO:0000256" key="1">
    <source>
        <dbReference type="ARBA" id="ARBA00005641"/>
    </source>
</evidence>
<dbReference type="Proteomes" id="UP000013827">
    <property type="component" value="Unassembled WGS sequence"/>
</dbReference>
<feature type="domain" description="Glycoside hydrolase family 5" evidence="5">
    <location>
        <begin position="40"/>
        <end position="343"/>
    </location>
</feature>
<dbReference type="EnsemblProtists" id="EOD09315">
    <property type="protein sequence ID" value="EOD09315"/>
    <property type="gene ID" value="EMIHUDRAFT_216717"/>
</dbReference>
<dbReference type="GeneID" id="17255444"/>
<accession>A0A0D3IDI0</accession>
<evidence type="ECO:0000256" key="4">
    <source>
        <dbReference type="RuleBase" id="RU361153"/>
    </source>
</evidence>
<dbReference type="RefSeq" id="XP_005761744.1">
    <property type="nucleotide sequence ID" value="XM_005761687.1"/>
</dbReference>
<protein>
    <recommendedName>
        <fullName evidence="5">Glycoside hydrolase family 5 domain-containing protein</fullName>
    </recommendedName>
</protein>
<dbReference type="InterPro" id="IPR017853">
    <property type="entry name" value="GH"/>
</dbReference>
<dbReference type="InterPro" id="IPR001547">
    <property type="entry name" value="Glyco_hydro_5"/>
</dbReference>
<keyword evidence="2 4" id="KW-0378">Hydrolase</keyword>
<dbReference type="Pfam" id="PF00150">
    <property type="entry name" value="Cellulase"/>
    <property type="match status" value="1"/>
</dbReference>
<evidence type="ECO:0000259" key="5">
    <source>
        <dbReference type="Pfam" id="PF00150"/>
    </source>
</evidence>
<name>A0A0D3IDI0_EMIH1</name>
<dbReference type="PaxDb" id="2903-EOD09315"/>